<dbReference type="EMBL" id="CP108318">
    <property type="protein sequence ID" value="WTW65051.1"/>
    <property type="molecule type" value="Genomic_DNA"/>
</dbReference>
<evidence type="ECO:0000259" key="2">
    <source>
        <dbReference type="Pfam" id="PF03551"/>
    </source>
</evidence>
<name>A0AAU2VC51_9ACTN</name>
<dbReference type="InterPro" id="IPR052509">
    <property type="entry name" value="Metal_resp_DNA-bind_regulator"/>
</dbReference>
<feature type="domain" description="Transcription regulator PadR N-terminal" evidence="2">
    <location>
        <begin position="16"/>
        <end position="91"/>
    </location>
</feature>
<reference evidence="3" key="1">
    <citation type="submission" date="2022-10" db="EMBL/GenBank/DDBJ databases">
        <title>The complete genomes of actinobacterial strains from the NBC collection.</title>
        <authorList>
            <person name="Joergensen T.S."/>
            <person name="Alvarez Arevalo M."/>
            <person name="Sterndorff E.B."/>
            <person name="Faurdal D."/>
            <person name="Vuksanovic O."/>
            <person name="Mourched A.-S."/>
            <person name="Charusanti P."/>
            <person name="Shaw S."/>
            <person name="Blin K."/>
            <person name="Weber T."/>
        </authorList>
    </citation>
    <scope>NUCLEOTIDE SEQUENCE</scope>
    <source>
        <strain evidence="3">NBC_00003</strain>
    </source>
</reference>
<feature type="region of interest" description="Disordered" evidence="1">
    <location>
        <begin position="201"/>
        <end position="223"/>
    </location>
</feature>
<dbReference type="Pfam" id="PF03551">
    <property type="entry name" value="PadR"/>
    <property type="match status" value="1"/>
</dbReference>
<dbReference type="Gene3D" id="1.10.10.10">
    <property type="entry name" value="Winged helix-like DNA-binding domain superfamily/Winged helix DNA-binding domain"/>
    <property type="match status" value="1"/>
</dbReference>
<proteinExistence type="predicted"/>
<dbReference type="InterPro" id="IPR036390">
    <property type="entry name" value="WH_DNA-bd_sf"/>
</dbReference>
<feature type="compositionally biased region" description="Basic and acidic residues" evidence="1">
    <location>
        <begin position="204"/>
        <end position="216"/>
    </location>
</feature>
<accession>A0AAU2VC51</accession>
<sequence>MAAGRRKLRNPLALAVLVLLAERASMHPYEIASTLRQRGKEYSIKINYGSLYTVVQNLQKYGFVEVADVQRQGNRPERTLYALTPAGREEMLDWMADIVSVPVHEFPIFETALSLMGVLPPDEVTALLEQRVNTLEVRAAGLRGALRKLCETLPRVFLVESEYQLHMIDAEVEWVRGFLKEMADGTLSGVDGWRSWHSTGEVPEEWRQLEEQDHSRGRPGGTP</sequence>
<dbReference type="AlphaFoldDB" id="A0AAU2VC51"/>
<dbReference type="InterPro" id="IPR036388">
    <property type="entry name" value="WH-like_DNA-bd_sf"/>
</dbReference>
<gene>
    <name evidence="3" type="ORF">OG549_32810</name>
</gene>
<protein>
    <submittedName>
        <fullName evidence="3">PadR family transcriptional regulator</fullName>
    </submittedName>
</protein>
<dbReference type="PANTHER" id="PTHR33169">
    <property type="entry name" value="PADR-FAMILY TRANSCRIPTIONAL REGULATOR"/>
    <property type="match status" value="1"/>
</dbReference>
<evidence type="ECO:0000256" key="1">
    <source>
        <dbReference type="SAM" id="MobiDB-lite"/>
    </source>
</evidence>
<dbReference type="InterPro" id="IPR005149">
    <property type="entry name" value="Tscrpt_reg_PadR_N"/>
</dbReference>
<dbReference type="SUPFAM" id="SSF46785">
    <property type="entry name" value="Winged helix' DNA-binding domain"/>
    <property type="match status" value="1"/>
</dbReference>
<organism evidence="3">
    <name type="scientific">Streptomyces sp. NBC_00003</name>
    <dbReference type="NCBI Taxonomy" id="2903608"/>
    <lineage>
        <taxon>Bacteria</taxon>
        <taxon>Bacillati</taxon>
        <taxon>Actinomycetota</taxon>
        <taxon>Actinomycetes</taxon>
        <taxon>Kitasatosporales</taxon>
        <taxon>Streptomycetaceae</taxon>
        <taxon>Streptomyces</taxon>
    </lineage>
</organism>
<dbReference type="PANTHER" id="PTHR33169:SF27">
    <property type="entry name" value="TRANSCRIPTIONAL REGULATOR PADR FAMILY PROTEIN"/>
    <property type="match status" value="1"/>
</dbReference>
<evidence type="ECO:0000313" key="3">
    <source>
        <dbReference type="EMBL" id="WTW65051.1"/>
    </source>
</evidence>